<evidence type="ECO:0000313" key="1">
    <source>
        <dbReference type="EMBL" id="ABB50204.1"/>
    </source>
</evidence>
<protein>
    <submittedName>
        <fullName evidence="1">Uncharacterized protein</fullName>
    </submittedName>
</protein>
<organism evidence="1 2">
    <name type="scientific">Prochlorococcus marinus (strain MIT 9312)</name>
    <dbReference type="NCBI Taxonomy" id="74546"/>
    <lineage>
        <taxon>Bacteria</taxon>
        <taxon>Bacillati</taxon>
        <taxon>Cyanobacteriota</taxon>
        <taxon>Cyanophyceae</taxon>
        <taxon>Synechococcales</taxon>
        <taxon>Prochlorococcaceae</taxon>
        <taxon>Prochlorococcus</taxon>
    </lineage>
</organism>
<dbReference type="STRING" id="74546.PMT9312_1145"/>
<gene>
    <name evidence="1" type="ordered locus">PMT9312_1145</name>
</gene>
<dbReference type="RefSeq" id="WP_011376694.1">
    <property type="nucleotide sequence ID" value="NC_007577.1"/>
</dbReference>
<dbReference type="Proteomes" id="UP000002715">
    <property type="component" value="Chromosome"/>
</dbReference>
<dbReference type="KEGG" id="pmi:PMT9312_1145"/>
<sequence>MKPVSWESFYSEFEGQFDEEQSLGIELFDSMEVRDKLDNLGYKINTSTLLDMSRIGEYFPTVSDQSEESVIMIFHKLPLDFDYDEGNDFIKKWFGLHKKYIRSLDPYFMPDESHQQSLEKLQSLKEFAQNRFKGEAQGWLNQLVEMTKKRTYGHYEAKPDEYWWNPKEVEDWEYQCAAALTASCIDEYESRGKEFVTEMLSEYFAATNSIGEVLSTKIQMLLLHSSMIGFENYFLNDCKLGGNESIKLTDEIVLKAFNVDLN</sequence>
<reference evidence="2" key="1">
    <citation type="submission" date="2005-07" db="EMBL/GenBank/DDBJ databases">
        <title>Complete sequence of Prochlorococcus marinus str. MIT 9312.</title>
        <authorList>
            <consortium name="US DOE Joint Genome Institute"/>
            <person name="Copeland A."/>
            <person name="Lucas S."/>
            <person name="Lapidus A."/>
            <person name="Barry K."/>
            <person name="Detter J.C."/>
            <person name="Glavina T."/>
            <person name="Hammon N."/>
            <person name="Israni S."/>
            <person name="Pitluck S."/>
            <person name="Thiel J."/>
            <person name="Schmutz J."/>
            <person name="Larimer F."/>
            <person name="Land M."/>
            <person name="Kyrpides N."/>
            <person name="Lykidis A."/>
            <person name="Richardson P."/>
        </authorList>
    </citation>
    <scope>NUCLEOTIDE SEQUENCE [LARGE SCALE GENOMIC DNA]</scope>
    <source>
        <strain evidence="2">MIT 9312</strain>
    </source>
</reference>
<dbReference type="HOGENOM" id="CLU_1061129_0_0_3"/>
<proteinExistence type="predicted"/>
<dbReference type="EMBL" id="CP000111">
    <property type="protein sequence ID" value="ABB50204.1"/>
    <property type="molecule type" value="Genomic_DNA"/>
</dbReference>
<dbReference type="AlphaFoldDB" id="Q31A91"/>
<accession>Q31A91</accession>
<name>Q31A91_PROM9</name>
<evidence type="ECO:0000313" key="2">
    <source>
        <dbReference type="Proteomes" id="UP000002715"/>
    </source>
</evidence>